<feature type="signal peptide" evidence="1">
    <location>
        <begin position="1"/>
        <end position="19"/>
    </location>
</feature>
<name>A0A835DFD2_TETSI</name>
<dbReference type="Proteomes" id="UP000655225">
    <property type="component" value="Unassembled WGS sequence"/>
</dbReference>
<feature type="domain" description="Inhibitor I9" evidence="2">
    <location>
        <begin position="33"/>
        <end position="103"/>
    </location>
</feature>
<dbReference type="InterPro" id="IPR037045">
    <property type="entry name" value="S8pro/Inhibitor_I9_sf"/>
</dbReference>
<dbReference type="OrthoDB" id="1224439at2759"/>
<dbReference type="EMBL" id="JABCRI010000010">
    <property type="protein sequence ID" value="KAF8398687.1"/>
    <property type="molecule type" value="Genomic_DNA"/>
</dbReference>
<reference evidence="3 4" key="1">
    <citation type="submission" date="2020-04" db="EMBL/GenBank/DDBJ databases">
        <title>Plant Genome Project.</title>
        <authorList>
            <person name="Zhang R.-G."/>
        </authorList>
    </citation>
    <scope>NUCLEOTIDE SEQUENCE [LARGE SCALE GENOMIC DNA]</scope>
    <source>
        <strain evidence="3">YNK0</strain>
        <tissue evidence="3">Leaf</tissue>
    </source>
</reference>
<protein>
    <recommendedName>
        <fullName evidence="2">Inhibitor I9 domain-containing protein</fullName>
    </recommendedName>
</protein>
<evidence type="ECO:0000259" key="2">
    <source>
        <dbReference type="Pfam" id="PF05922"/>
    </source>
</evidence>
<accession>A0A835DFD2</accession>
<comment type="caution">
    <text evidence="3">The sequence shown here is derived from an EMBL/GenBank/DDBJ whole genome shotgun (WGS) entry which is preliminary data.</text>
</comment>
<evidence type="ECO:0000256" key="1">
    <source>
        <dbReference type="SAM" id="SignalP"/>
    </source>
</evidence>
<evidence type="ECO:0000313" key="3">
    <source>
        <dbReference type="EMBL" id="KAF8398687.1"/>
    </source>
</evidence>
<feature type="chain" id="PRO_5032861686" description="Inhibitor I9 domain-containing protein" evidence="1">
    <location>
        <begin position="20"/>
        <end position="116"/>
    </location>
</feature>
<evidence type="ECO:0000313" key="4">
    <source>
        <dbReference type="Proteomes" id="UP000655225"/>
    </source>
</evidence>
<proteinExistence type="predicted"/>
<dbReference type="Gene3D" id="3.30.70.80">
    <property type="entry name" value="Peptidase S8 propeptide/proteinase inhibitor I9"/>
    <property type="match status" value="1"/>
</dbReference>
<dbReference type="InterPro" id="IPR010259">
    <property type="entry name" value="S8pro/Inhibitor_I9"/>
</dbReference>
<organism evidence="3 4">
    <name type="scientific">Tetracentron sinense</name>
    <name type="common">Spur-leaf</name>
    <dbReference type="NCBI Taxonomy" id="13715"/>
    <lineage>
        <taxon>Eukaryota</taxon>
        <taxon>Viridiplantae</taxon>
        <taxon>Streptophyta</taxon>
        <taxon>Embryophyta</taxon>
        <taxon>Tracheophyta</taxon>
        <taxon>Spermatophyta</taxon>
        <taxon>Magnoliopsida</taxon>
        <taxon>Trochodendrales</taxon>
        <taxon>Trochodendraceae</taxon>
        <taxon>Tetracentron</taxon>
    </lineage>
</organism>
<keyword evidence="1" id="KW-0732">Signal</keyword>
<dbReference type="AlphaFoldDB" id="A0A835DFD2"/>
<dbReference type="Pfam" id="PF05922">
    <property type="entry name" value="Inhibitor_I9"/>
    <property type="match status" value="1"/>
</dbReference>
<dbReference type="PANTHER" id="PTHR48222:SF4">
    <property type="entry name" value="PROTEINASE INHIBITOR, PROPEPTIDE"/>
    <property type="match status" value="1"/>
</dbReference>
<sequence>MAPLSQYLHLSLMLLSVVAVTSNSKDNEVSVQIVYMAKSKESAASHVQTLASVLGRSNGCSEMAAKKAIIYDYTRTLNGFAAKLTPEQINALLKQPAVLKILPGGTRDIPDNTSTP</sequence>
<dbReference type="OMA" id="MYHVVDN"/>
<keyword evidence="4" id="KW-1185">Reference proteome</keyword>
<dbReference type="PANTHER" id="PTHR48222">
    <property type="entry name" value="PROTEINASE INHIBITOR, PROPEPTIDE"/>
    <property type="match status" value="1"/>
</dbReference>
<gene>
    <name evidence="3" type="ORF">HHK36_014542</name>
</gene>